<dbReference type="RefSeq" id="WP_200351574.1">
    <property type="nucleotide sequence ID" value="NZ_JAENIK010000011.1"/>
</dbReference>
<evidence type="ECO:0000313" key="2">
    <source>
        <dbReference type="EMBL" id="MBK1816642.1"/>
    </source>
</evidence>
<dbReference type="Gene3D" id="2.60.40.10">
    <property type="entry name" value="Immunoglobulins"/>
    <property type="match status" value="1"/>
</dbReference>
<dbReference type="SUPFAM" id="SSF50969">
    <property type="entry name" value="YVTN repeat-like/Quinoprotein amine dehydrogenase"/>
    <property type="match status" value="1"/>
</dbReference>
<dbReference type="InterPro" id="IPR011044">
    <property type="entry name" value="Quino_amine_DH_bsu"/>
</dbReference>
<comment type="caution">
    <text evidence="2">The sequence shown here is derived from an EMBL/GenBank/DDBJ whole genome shotgun (WGS) entry which is preliminary data.</text>
</comment>
<dbReference type="Pfam" id="PF01345">
    <property type="entry name" value="DUF11"/>
    <property type="match status" value="1"/>
</dbReference>
<dbReference type="SUPFAM" id="SSF50998">
    <property type="entry name" value="Quinoprotein alcohol dehydrogenase-like"/>
    <property type="match status" value="1"/>
</dbReference>
<organism evidence="2 3">
    <name type="scientific">Luteolibacter yonseiensis</name>
    <dbReference type="NCBI Taxonomy" id="1144680"/>
    <lineage>
        <taxon>Bacteria</taxon>
        <taxon>Pseudomonadati</taxon>
        <taxon>Verrucomicrobiota</taxon>
        <taxon>Verrucomicrobiia</taxon>
        <taxon>Verrucomicrobiales</taxon>
        <taxon>Verrucomicrobiaceae</taxon>
        <taxon>Luteolibacter</taxon>
    </lineage>
</organism>
<feature type="domain" description="DUF11" evidence="1">
    <location>
        <begin position="784"/>
        <end position="896"/>
    </location>
</feature>
<name>A0A934R4A6_9BACT</name>
<dbReference type="InterPro" id="IPR013783">
    <property type="entry name" value="Ig-like_fold"/>
</dbReference>
<keyword evidence="3" id="KW-1185">Reference proteome</keyword>
<gene>
    <name evidence="2" type="ORF">JIN84_13535</name>
</gene>
<evidence type="ECO:0000313" key="3">
    <source>
        <dbReference type="Proteomes" id="UP000600139"/>
    </source>
</evidence>
<dbReference type="InterPro" id="IPR051200">
    <property type="entry name" value="Host-pathogen_enzymatic-act"/>
</dbReference>
<dbReference type="PANTHER" id="PTHR47197:SF3">
    <property type="entry name" value="DIHYDRO-HEME D1 DEHYDROGENASE"/>
    <property type="match status" value="1"/>
</dbReference>
<protein>
    <recommendedName>
        <fullName evidence="1">DUF11 domain-containing protein</fullName>
    </recommendedName>
</protein>
<reference evidence="2" key="1">
    <citation type="submission" date="2021-01" db="EMBL/GenBank/DDBJ databases">
        <title>Modified the classification status of verrucomicrobia.</title>
        <authorList>
            <person name="Feng X."/>
        </authorList>
    </citation>
    <scope>NUCLEOTIDE SEQUENCE</scope>
    <source>
        <strain evidence="2">JCM 18052</strain>
    </source>
</reference>
<dbReference type="InterPro" id="IPR001434">
    <property type="entry name" value="OmcB-like_DUF11"/>
</dbReference>
<proteinExistence type="predicted"/>
<dbReference type="SUPFAM" id="SSF50974">
    <property type="entry name" value="Nitrous oxide reductase, N-terminal domain"/>
    <property type="match status" value="1"/>
</dbReference>
<dbReference type="InterPro" id="IPR011045">
    <property type="entry name" value="N2O_reductase_N"/>
</dbReference>
<sequence length="1365" mass="146107">MRRFLFFVILTGGCLCMRMKAESLSGIADRWQASLDDSSGALQPFPAPPMGKIQDEMVEPAEKVQKVYLIMPSSVTEGGDSKVATLQFSYPEKTSLTFTVAGYPKGRLVFPSKVRMKAGKKSVSFKFSVKDDKATTLNQLVGIKLAIPEYKFEILNVCPSFDNEKPPVVKLAVPSSFQEGDMLSKTATLTLSRALDKDGFVTLVQSPENQLAIPEQIVIPAGKTSVDFPISALQNDLIEGDSLITISAKAGKSTLAKARTTLSDNDRLLLSFEMPEKVSEGGKVAGKVTIPGTLKNDLKVLLSAVNGSGLSFPASVTIWAGLREATFQVSALQNTRLDGTREAVISARAGNVSAKDRGLVVTDDDVAGYRVSVLDGVVAPGQPRKIKVSAVDVEGNIVTGFSGPVNLALIISGGGSQPTSPSLVHLSSGYWSGKVTIPASSSLATALTARDSAGRNGGSGHFDSVRTLGLKAVDLIWDPLRERIYASVPTGAVHQVVAIDPNTMQITGGVATGQDPGKLALTSGGEYLYVSLKGNGTIAKIDPATMTVAAVFSAGSGAGGALYAADIATVPGQPDLVVATRSPLDRNTVNNSVAVYENGVPRQAVTPVRDGGNFLYPTSDPTVFLDFANRWHNSSPSITRRMLKVTAGGISEEPEARIIRMWWTPRTRIYGDMVLFPEGDVYDWEKLKPLGKYSYGGSVCPDAASHRVFYLERYQAGTLSGAVTKLAAYDPVTQNPIDALDLPAIPDDPVDFIRWGESGLAFCNSDTLMLVNSPRLLPSQAATDLVTSIEVPSTPPAVGQWVDCKVTVTNRGPNPARNAYLSVGFSDKVEIKRASADHGLHEIVGDGANLTVDELAAGMSATLNLTVTSASVASIACTALARSSAVDPDFSNSGSHALINYGHWDGPNARNKVGLVGCGQVYDPARKLIWISNAASTELYPVYSPSDGAYEYYYDPVRKIKPPVSRSVVSMDPYTGRISKPIPLNADPAPGAMALSDNGRYLFVGLRDVGEISRIDLQASPPETVRIVLPKDPYSAVPQASDIEALEGDGTSIIVTIKGGGYVAAIDGSTARKVKVERFSFTDTNLITFINRTANPAVFTGVGGMLYRLSVTPEGVWVNKTREKPHGGDFSSSGSGELWMWNMNLFEVGSLAQVVNLLPWSYGLSILENPRNRAYFLDATKITAFDTVTRSRLGELSLVKHEWELNERSFMRWGSDGFSILNDDGVFLARWALAAPAVVVSRSDAPMMPEATGNATDADGDGIPHAFEQLFGSSSSGFDPNPVKLTTATEGGKSVIRLRFPRRVGMTMSDYGYEISPDLKNWKPVDAVSEVPLSLEWINGVNVENIETTFEAPDSGSGFVRLRWR</sequence>
<dbReference type="EMBL" id="JAENIK010000011">
    <property type="protein sequence ID" value="MBK1816642.1"/>
    <property type="molecule type" value="Genomic_DNA"/>
</dbReference>
<evidence type="ECO:0000259" key="1">
    <source>
        <dbReference type="Pfam" id="PF01345"/>
    </source>
</evidence>
<dbReference type="InterPro" id="IPR015943">
    <property type="entry name" value="WD40/YVTN_repeat-like_dom_sf"/>
</dbReference>
<dbReference type="PANTHER" id="PTHR47197">
    <property type="entry name" value="PROTEIN NIRF"/>
    <property type="match status" value="1"/>
</dbReference>
<dbReference type="InterPro" id="IPR011047">
    <property type="entry name" value="Quinoprotein_ADH-like_sf"/>
</dbReference>
<dbReference type="Gene3D" id="2.130.10.10">
    <property type="entry name" value="YVTN repeat-like/Quinoprotein amine dehydrogenase"/>
    <property type="match status" value="2"/>
</dbReference>
<accession>A0A934R4A6</accession>
<dbReference type="Proteomes" id="UP000600139">
    <property type="component" value="Unassembled WGS sequence"/>
</dbReference>